<dbReference type="GO" id="GO:0006357">
    <property type="term" value="P:regulation of transcription by RNA polymerase II"/>
    <property type="evidence" value="ECO:0007669"/>
    <property type="project" value="InterPro"/>
</dbReference>
<accession>A0A4S2N4K7</accession>
<keyword evidence="1" id="KW-0804">Transcription</keyword>
<proteinExistence type="inferred from homology"/>
<dbReference type="EMBL" id="ML220113">
    <property type="protein sequence ID" value="TGZ84150.1"/>
    <property type="molecule type" value="Genomic_DNA"/>
</dbReference>
<sequence>MENPQRSLETLRQRSQQLVHSLQSLISALQQPAETLPPWSVLQNNFNVVSSSVASLSTALHTQLPPLPPPQERKTDAPNALVSYPLPHFPGKTQESTLTQLLTKRHTSEIGDQIYEAMCEEHTDDPGLEERWDNAKEWCQEEQDKRIWGALVTEEEEEAGVEVDQKVVELLKNEQEKENFAVKKGERDPEREILIGMLRFAATGIRIEEQRPLPQAPMKK</sequence>
<dbReference type="Pfam" id="PF10232">
    <property type="entry name" value="Med8"/>
    <property type="match status" value="1"/>
</dbReference>
<keyword evidence="3" id="KW-1185">Reference proteome</keyword>
<keyword evidence="1" id="KW-0805">Transcription regulation</keyword>
<evidence type="ECO:0000313" key="2">
    <source>
        <dbReference type="EMBL" id="TGZ84150.1"/>
    </source>
</evidence>
<comment type="similarity">
    <text evidence="1">Belongs to the Mediator complex subunit 8 family.</text>
</comment>
<comment type="function">
    <text evidence="1">Component of the Mediator complex, a coactivator involved in the regulated transcription of nearly all RNA polymerase II-dependent genes. Mediator functions as a bridge to convey information from gene-specific regulatory proteins to the basal RNA polymerase II transcription machinery. Mediator is recruited to promoters by direct interactions with regulatory proteins and serves as a scaffold for the assembly of a functional preinitiation complex with RNA polymerase II and the general transcription factors.</text>
</comment>
<evidence type="ECO:0000313" key="3">
    <source>
        <dbReference type="Proteomes" id="UP000298138"/>
    </source>
</evidence>
<evidence type="ECO:0000256" key="1">
    <source>
        <dbReference type="RuleBase" id="RU364144"/>
    </source>
</evidence>
<organism evidence="2 3">
    <name type="scientific">Ascodesmis nigricans</name>
    <dbReference type="NCBI Taxonomy" id="341454"/>
    <lineage>
        <taxon>Eukaryota</taxon>
        <taxon>Fungi</taxon>
        <taxon>Dikarya</taxon>
        <taxon>Ascomycota</taxon>
        <taxon>Pezizomycotina</taxon>
        <taxon>Pezizomycetes</taxon>
        <taxon>Pezizales</taxon>
        <taxon>Ascodesmidaceae</taxon>
        <taxon>Ascodesmis</taxon>
    </lineage>
</organism>
<comment type="subunit">
    <text evidence="1">Component of the Mediator complex.</text>
</comment>
<dbReference type="Proteomes" id="UP000298138">
    <property type="component" value="Unassembled WGS sequence"/>
</dbReference>
<dbReference type="InterPro" id="IPR019364">
    <property type="entry name" value="Mediatior_Med8_fun/met"/>
</dbReference>
<keyword evidence="1" id="KW-0010">Activator</keyword>
<gene>
    <name evidence="1" type="primary">MED8</name>
    <name evidence="2" type="ORF">EX30DRAFT_393671</name>
</gene>
<dbReference type="GO" id="GO:0003712">
    <property type="term" value="F:transcription coregulator activity"/>
    <property type="evidence" value="ECO:0007669"/>
    <property type="project" value="InterPro"/>
</dbReference>
<name>A0A4S2N4K7_9PEZI</name>
<dbReference type="InParanoid" id="A0A4S2N4K7"/>
<dbReference type="AlphaFoldDB" id="A0A4S2N4K7"/>
<dbReference type="Gene3D" id="1.20.58.1710">
    <property type="match status" value="1"/>
</dbReference>
<dbReference type="OrthoDB" id="5329317at2759"/>
<dbReference type="GO" id="GO:0016592">
    <property type="term" value="C:mediator complex"/>
    <property type="evidence" value="ECO:0007669"/>
    <property type="project" value="InterPro"/>
</dbReference>
<keyword evidence="1" id="KW-0539">Nucleus</keyword>
<comment type="subcellular location">
    <subcellularLocation>
        <location evidence="1">Nucleus</location>
    </subcellularLocation>
</comment>
<dbReference type="Gene3D" id="6.10.250.2610">
    <property type="match status" value="1"/>
</dbReference>
<dbReference type="STRING" id="341454.A0A4S2N4K7"/>
<protein>
    <recommendedName>
        <fullName evidence="1">Mediator of RNA polymerase II transcription subunit 8</fullName>
    </recommendedName>
    <alternativeName>
        <fullName evidence="1">Mediator complex subunit 8</fullName>
    </alternativeName>
</protein>
<reference evidence="2 3" key="1">
    <citation type="submission" date="2019-04" db="EMBL/GenBank/DDBJ databases">
        <title>Comparative genomics and transcriptomics to analyze fruiting body development in filamentous ascomycetes.</title>
        <authorList>
            <consortium name="DOE Joint Genome Institute"/>
            <person name="Lutkenhaus R."/>
            <person name="Traeger S."/>
            <person name="Breuer J."/>
            <person name="Kuo A."/>
            <person name="Lipzen A."/>
            <person name="Pangilinan J."/>
            <person name="Dilworth D."/>
            <person name="Sandor L."/>
            <person name="Poggeler S."/>
            <person name="Barry K."/>
            <person name="Grigoriev I.V."/>
            <person name="Nowrousian M."/>
        </authorList>
    </citation>
    <scope>NUCLEOTIDE SEQUENCE [LARGE SCALE GENOMIC DNA]</scope>
    <source>
        <strain evidence="2 3">CBS 389.68</strain>
    </source>
</reference>